<name>A0A192A1H0_9RALS</name>
<dbReference type="InterPro" id="IPR029052">
    <property type="entry name" value="Metallo-depent_PP-like"/>
</dbReference>
<dbReference type="PANTHER" id="PTHR31302:SF31">
    <property type="entry name" value="PHOSPHODIESTERASE YAEI"/>
    <property type="match status" value="1"/>
</dbReference>
<dbReference type="InterPro" id="IPR051158">
    <property type="entry name" value="Metallophosphoesterase_sf"/>
</dbReference>
<proteinExistence type="predicted"/>
<dbReference type="InterPro" id="IPR004843">
    <property type="entry name" value="Calcineurin-like_PHP"/>
</dbReference>
<dbReference type="GO" id="GO:0016020">
    <property type="term" value="C:membrane"/>
    <property type="evidence" value="ECO:0007669"/>
    <property type="project" value="GOC"/>
</dbReference>
<accession>A0A192A1H0</accession>
<protein>
    <submittedName>
        <fullName evidence="3">Uncharacterized protein</fullName>
    </submittedName>
</protein>
<keyword evidence="2" id="KW-0378">Hydrolase</keyword>
<dbReference type="GO" id="GO:0009245">
    <property type="term" value="P:lipid A biosynthetic process"/>
    <property type="evidence" value="ECO:0007669"/>
    <property type="project" value="TreeGrafter"/>
</dbReference>
<dbReference type="Gene3D" id="3.60.21.10">
    <property type="match status" value="1"/>
</dbReference>
<evidence type="ECO:0000256" key="2">
    <source>
        <dbReference type="ARBA" id="ARBA00022801"/>
    </source>
</evidence>
<dbReference type="OrthoDB" id="9780884at2"/>
<dbReference type="PANTHER" id="PTHR31302">
    <property type="entry name" value="TRANSMEMBRANE PROTEIN WITH METALLOPHOSPHOESTERASE DOMAIN-RELATED"/>
    <property type="match status" value="1"/>
</dbReference>
<dbReference type="SUPFAM" id="SSF56300">
    <property type="entry name" value="Metallo-dependent phosphatases"/>
    <property type="match status" value="1"/>
</dbReference>
<keyword evidence="4" id="KW-1185">Reference proteome</keyword>
<evidence type="ECO:0000313" key="3">
    <source>
        <dbReference type="EMBL" id="ANJ74310.1"/>
    </source>
</evidence>
<gene>
    <name evidence="3" type="ORF">A9Y76_18460</name>
</gene>
<dbReference type="Proteomes" id="UP000078572">
    <property type="component" value="Chromosome 1"/>
</dbReference>
<sequence>MGRGRYYNWWRRAGETAEALFYANGWAAHLAHALRLQGRLHVDHRDVTLPLSAPLAEPLRVAFASDFHAGPLTDPRLLDAMQQAIAAFAPHVILLGGDFVSLHHRHVTGLAARLRELPAPAGKFGVFGNHDLWVDDTFIRLQLEAADVRMLVNEAVRLPPPYDELYVCGLDEPGVGQPDPARTFSGAGARRLLLMHSPLGLRHVRAYPFDLAFCGHTHGGQIARPDGRPIVLPSGSGDRRFASGYFELAEGGRLVTSRGIGMSDLPIRLFSPSEVHLYTLQAAG</sequence>
<dbReference type="GO" id="GO:0008758">
    <property type="term" value="F:UDP-2,3-diacylglucosamine hydrolase activity"/>
    <property type="evidence" value="ECO:0007669"/>
    <property type="project" value="TreeGrafter"/>
</dbReference>
<dbReference type="EMBL" id="CP016022">
    <property type="protein sequence ID" value="ANJ74310.1"/>
    <property type="molecule type" value="Genomic_DNA"/>
</dbReference>
<keyword evidence="1" id="KW-0479">Metal-binding</keyword>
<dbReference type="AlphaFoldDB" id="A0A192A1H0"/>
<dbReference type="GO" id="GO:0046872">
    <property type="term" value="F:metal ion binding"/>
    <property type="evidence" value="ECO:0007669"/>
    <property type="project" value="UniProtKB-KW"/>
</dbReference>
<reference evidence="4" key="1">
    <citation type="submission" date="2016-06" db="EMBL/GenBank/DDBJ databases">
        <authorList>
            <person name="Xu Y."/>
            <person name="Nagy A."/>
            <person name="Yan X."/>
            <person name="Kim S.W."/>
            <person name="Haley B."/>
            <person name="Liu N.T."/>
            <person name="Nou X."/>
        </authorList>
    </citation>
    <scope>NUCLEOTIDE SEQUENCE [LARGE SCALE GENOMIC DNA]</scope>
    <source>
        <strain evidence="4">ATCC 49129</strain>
    </source>
</reference>
<dbReference type="STRING" id="190721.ACS15_3904"/>
<dbReference type="GeneID" id="61528013"/>
<evidence type="ECO:0000313" key="4">
    <source>
        <dbReference type="Proteomes" id="UP000078572"/>
    </source>
</evidence>
<organism evidence="3 4">
    <name type="scientific">Ralstonia insidiosa</name>
    <dbReference type="NCBI Taxonomy" id="190721"/>
    <lineage>
        <taxon>Bacteria</taxon>
        <taxon>Pseudomonadati</taxon>
        <taxon>Pseudomonadota</taxon>
        <taxon>Betaproteobacteria</taxon>
        <taxon>Burkholderiales</taxon>
        <taxon>Burkholderiaceae</taxon>
        <taxon>Ralstonia</taxon>
    </lineage>
</organism>
<dbReference type="RefSeq" id="WP_064806070.1">
    <property type="nucleotide sequence ID" value="NZ_CP016022.1"/>
</dbReference>
<dbReference type="Pfam" id="PF00149">
    <property type="entry name" value="Metallophos"/>
    <property type="match status" value="1"/>
</dbReference>
<evidence type="ECO:0000256" key="1">
    <source>
        <dbReference type="ARBA" id="ARBA00022723"/>
    </source>
</evidence>